<dbReference type="InterPro" id="IPR013979">
    <property type="entry name" value="TIF_beta_prop-like"/>
</dbReference>
<dbReference type="Pfam" id="PF02213">
    <property type="entry name" value="GYF"/>
    <property type="match status" value="1"/>
</dbReference>
<dbReference type="SMART" id="SM00444">
    <property type="entry name" value="GYF"/>
    <property type="match status" value="1"/>
</dbReference>
<feature type="compositionally biased region" description="Polar residues" evidence="8">
    <location>
        <begin position="721"/>
        <end position="731"/>
    </location>
</feature>
<dbReference type="InterPro" id="IPR015943">
    <property type="entry name" value="WD40/YVTN_repeat-like_dom_sf"/>
</dbReference>
<keyword evidence="5" id="KW-0677">Repeat</keyword>
<feature type="region of interest" description="Disordered" evidence="8">
    <location>
        <begin position="1367"/>
        <end position="1512"/>
    </location>
</feature>
<dbReference type="GO" id="GO:0003743">
    <property type="term" value="F:translation initiation factor activity"/>
    <property type="evidence" value="ECO:0007669"/>
    <property type="project" value="UniProtKB-KW"/>
</dbReference>
<keyword evidence="7" id="KW-0648">Protein biosynthesis</keyword>
<evidence type="ECO:0000256" key="2">
    <source>
        <dbReference type="ARBA" id="ARBA00013819"/>
    </source>
</evidence>
<evidence type="ECO:0000256" key="8">
    <source>
        <dbReference type="SAM" id="MobiDB-lite"/>
    </source>
</evidence>
<feature type="compositionally biased region" description="Low complexity" evidence="8">
    <location>
        <begin position="534"/>
        <end position="549"/>
    </location>
</feature>
<feature type="region of interest" description="Disordered" evidence="8">
    <location>
        <begin position="1282"/>
        <end position="1338"/>
    </location>
</feature>
<feature type="compositionally biased region" description="Low complexity" evidence="8">
    <location>
        <begin position="1367"/>
        <end position="1377"/>
    </location>
</feature>
<dbReference type="Pfam" id="PF08662">
    <property type="entry name" value="eIF2A"/>
    <property type="match status" value="1"/>
</dbReference>
<evidence type="ECO:0000256" key="6">
    <source>
        <dbReference type="ARBA" id="ARBA00022845"/>
    </source>
</evidence>
<evidence type="ECO:0000313" key="11">
    <source>
        <dbReference type="Proteomes" id="UP001140172"/>
    </source>
</evidence>
<protein>
    <recommendedName>
        <fullName evidence="2">Eukaryotic translation initiation factor 2A</fullName>
    </recommendedName>
</protein>
<feature type="region of interest" description="Disordered" evidence="8">
    <location>
        <begin position="1227"/>
        <end position="1246"/>
    </location>
</feature>
<dbReference type="EMBL" id="JANBUM010000041">
    <property type="protein sequence ID" value="KAJ2786860.1"/>
    <property type="molecule type" value="Genomic_DNA"/>
</dbReference>
<dbReference type="SUPFAM" id="SSF55277">
    <property type="entry name" value="GYF domain"/>
    <property type="match status" value="1"/>
</dbReference>
<feature type="compositionally biased region" description="Low complexity" evidence="8">
    <location>
        <begin position="496"/>
        <end position="516"/>
    </location>
</feature>
<comment type="similarity">
    <text evidence="1">Belongs to the WD repeat EIF2A family.</text>
</comment>
<feature type="compositionally biased region" description="Low complexity" evidence="8">
    <location>
        <begin position="432"/>
        <end position="452"/>
    </location>
</feature>
<feature type="region of interest" description="Disordered" evidence="8">
    <location>
        <begin position="496"/>
        <end position="553"/>
    </location>
</feature>
<evidence type="ECO:0000256" key="5">
    <source>
        <dbReference type="ARBA" id="ARBA00022737"/>
    </source>
</evidence>
<feature type="region of interest" description="Disordered" evidence="8">
    <location>
        <begin position="831"/>
        <end position="902"/>
    </location>
</feature>
<organism evidence="10 11">
    <name type="scientific">Coemansia interrupta</name>
    <dbReference type="NCBI Taxonomy" id="1126814"/>
    <lineage>
        <taxon>Eukaryota</taxon>
        <taxon>Fungi</taxon>
        <taxon>Fungi incertae sedis</taxon>
        <taxon>Zoopagomycota</taxon>
        <taxon>Kickxellomycotina</taxon>
        <taxon>Kickxellomycetes</taxon>
        <taxon>Kickxellales</taxon>
        <taxon>Kickxellaceae</taxon>
        <taxon>Coemansia</taxon>
    </lineage>
</organism>
<dbReference type="InterPro" id="IPR003169">
    <property type="entry name" value="GYF"/>
</dbReference>
<dbReference type="InterPro" id="IPR011387">
    <property type="entry name" value="TIF2A"/>
</dbReference>
<proteinExistence type="inferred from homology"/>
<feature type="region of interest" description="Disordered" evidence="8">
    <location>
        <begin position="1539"/>
        <end position="1583"/>
    </location>
</feature>
<accession>A0A9W8LP47</accession>
<feature type="compositionally biased region" description="Polar residues" evidence="8">
    <location>
        <begin position="744"/>
        <end position="756"/>
    </location>
</feature>
<keyword evidence="3" id="KW-0396">Initiation factor</keyword>
<feature type="compositionally biased region" description="Polar residues" evidence="8">
    <location>
        <begin position="1718"/>
        <end position="1732"/>
    </location>
</feature>
<dbReference type="Gene3D" id="2.130.10.10">
    <property type="entry name" value="YVTN repeat-like/Quinoprotein amine dehydrogenase"/>
    <property type="match status" value="2"/>
</dbReference>
<comment type="caution">
    <text evidence="10">The sequence shown here is derived from an EMBL/GenBank/DDBJ whole genome shotgun (WGS) entry which is preliminary data.</text>
</comment>
<dbReference type="GO" id="GO:0003729">
    <property type="term" value="F:mRNA binding"/>
    <property type="evidence" value="ECO:0007669"/>
    <property type="project" value="TreeGrafter"/>
</dbReference>
<dbReference type="InterPro" id="IPR035445">
    <property type="entry name" value="GYF-like_dom_sf"/>
</dbReference>
<evidence type="ECO:0000256" key="1">
    <source>
        <dbReference type="ARBA" id="ARBA00009573"/>
    </source>
</evidence>
<keyword evidence="11" id="KW-1185">Reference proteome</keyword>
<evidence type="ECO:0000256" key="4">
    <source>
        <dbReference type="ARBA" id="ARBA00022574"/>
    </source>
</evidence>
<keyword evidence="6" id="KW-0810">Translation regulation</keyword>
<dbReference type="OrthoDB" id="2194683at2759"/>
<dbReference type="Gene3D" id="3.30.1490.40">
    <property type="match status" value="1"/>
</dbReference>
<gene>
    <name evidence="10" type="ORF">GGI15_001180</name>
</gene>
<feature type="region of interest" description="Disordered" evidence="8">
    <location>
        <begin position="422"/>
        <end position="468"/>
    </location>
</feature>
<evidence type="ECO:0000313" key="10">
    <source>
        <dbReference type="EMBL" id="KAJ2786860.1"/>
    </source>
</evidence>
<dbReference type="SUPFAM" id="SSF82171">
    <property type="entry name" value="DPP6 N-terminal domain-like"/>
    <property type="match status" value="1"/>
</dbReference>
<evidence type="ECO:0000256" key="3">
    <source>
        <dbReference type="ARBA" id="ARBA00022540"/>
    </source>
</evidence>
<feature type="compositionally biased region" description="Basic and acidic residues" evidence="8">
    <location>
        <begin position="849"/>
        <end position="858"/>
    </location>
</feature>
<dbReference type="PANTHER" id="PTHR13227:SF0">
    <property type="entry name" value="EUKARYOTIC TRANSLATION INITIATION FACTOR 2A"/>
    <property type="match status" value="1"/>
</dbReference>
<name>A0A9W8LP47_9FUNG</name>
<sequence length="1740" mass="182196">MSDSEATTQFAFRSSKDMGVWTAPPAAAAAVEMACKPTEEVRAMSYSGDGRLLAWATASETRVVDAQTLQPVATIARRGVVDVQFSPRGSYVVTWERFSSNKADADASDTSNLRVWEAHSGRALGGFVQKNFSEGALQWTGDERYCARREGGEVRFYAPAALQRAALTLAVAGLAAFSVSPGLSPSVAVFVPEKGSRPALVRMYSVGSFAQPTASKTFFKADKVEFHWQRLGTCLLVLAQTDVDKTGRSYYGESALYFMAAAGNFDCRVVLDRDGPIHDVAWSPAAKEFVVAYGFMPAKTALFNHRAELVHDFGVAPRNYVRFNPHGRVLAVAGFGNLSGQVDLWDRRSLQRVASIDAHGASACEWSPDGRYLMAATLSPRLRVDNGIRIWHYSGALVLHREIAELYQVAWRPAAAELFPQRGSLSPPPPGAAVASAGAGSADGAASSDATPAPAPAAPKQATAYRPPHARLRDAGTEAAAPRSLSAMAESRTFGGAVPGAARPVPGAARVVPGAEPADKKRRNRTRAAKKGGAEPPADAAASPAPAEAQSTPEVDVFKRVRALKKKAGQIDALVQRRDAGETLEANQLAKIEARAQIDVELAELTQQLAQMTSAEMRSTPAQAKATANGSAGGAAANAVADAAANGYASVNPPDRAADSAAPPEPRRYTQEMMLQLFKPQDLTHDFVASEHVFSGPSLAPVSLTALSAKEQELLAGSINSGASKRYNSNNQQHQHQHQHQQHYARSNAASLQRSGSYGPMSAVARAKHKDTYPGTAAERSDYAFNIDSAVAGLENDSAVDAEESLWAHQSLARESVGSFGADGVFRMGSANDDDALEGPASRNSTRGDALRDPDDFTSRSGSPAVASSRIGTAAGLLSRTHSHSRAHPRLSDTRSAHASSALDVGTSSASWNDLAARPPGYLQQQQQQTQSRLVERAELVKWWYRDPQGNIQGPFSVANMQDWYSGDYFPADLHVCHEGGPGFEPLGALIARIGDDQNVFLYASLASIAQSLQQRGSGISTPATPGTISRAASAVQLATLSSDVSSAALSANAPAVSNIGIGALAGGSQGSPLLLVSAISDRQRNILGLQEQLQQSQNKLMQELSHETNAIHYRAQLENLPIQHELLYALQQRAQVAEERLRIEFTQLIQVQAAQISQLEASIDPVIKDIVLRNGTSFALNFIGQQLQDLSNQAASDSNTQVADTTQSTGVAENTVKEPQAYTEVGAAEAAKSPTKDRVETSADSIITEDVAETAKQTAQKSDTASFSDIQTKLASIDISSEAAPPTLPKSNSADKTAAPSKASAGASSKPQATTPVSASAKTASTKTKPAGQTAAPVSEKAAAASVGKASPAAVSPKIVSVSAASPAPWSTSAKPKQPKKSLLQIQQEEEEAMKKRQQAEEQLRAQNPMTRSFTGSYADRLGGASSNSTAPRSLASIMEEQSKENVKSAGVASPLTAGAVASSRPDGPRTLTLAEAAAPAPPALASQSSSRTGTATATSPSTPTPTSAWGSVSSPAVSFAISAAATAATAAAAGASGSASSASASGPASGSAASSNAASKSHGVKKPSSVPSSVTNASSSVPSKSVSAASIVSTTTISAMPSMKFLEWCYSRLGSLRGIDITKFIEVLLTFPMQQSESTLEIIAEQIYAYSPTLNGRAFAEDFMTRRRKDFGSVRGGSLKSAPPNWMQILNSSAGGKPSSQGMSLGGSDFVRVTNAGASRGTSAESSFQVVGSKKGRR</sequence>
<feature type="compositionally biased region" description="Basic residues" evidence="8">
    <location>
        <begin position="520"/>
        <end position="530"/>
    </location>
</feature>
<dbReference type="PROSITE" id="PS50829">
    <property type="entry name" value="GYF"/>
    <property type="match status" value="1"/>
</dbReference>
<feature type="compositionally biased region" description="Polar residues" evidence="8">
    <location>
        <begin position="1406"/>
        <end position="1417"/>
    </location>
</feature>
<dbReference type="GO" id="GO:0006417">
    <property type="term" value="P:regulation of translation"/>
    <property type="evidence" value="ECO:0007669"/>
    <property type="project" value="UniProtKB-KW"/>
</dbReference>
<dbReference type="GO" id="GO:0022627">
    <property type="term" value="C:cytosolic small ribosomal subunit"/>
    <property type="evidence" value="ECO:0007669"/>
    <property type="project" value="TreeGrafter"/>
</dbReference>
<evidence type="ECO:0000256" key="7">
    <source>
        <dbReference type="ARBA" id="ARBA00022917"/>
    </source>
</evidence>
<feature type="region of interest" description="Disordered" evidence="8">
    <location>
        <begin position="1718"/>
        <end position="1740"/>
    </location>
</feature>
<feature type="domain" description="GYF" evidence="9">
    <location>
        <begin position="940"/>
        <end position="988"/>
    </location>
</feature>
<reference evidence="10" key="1">
    <citation type="submission" date="2022-07" db="EMBL/GenBank/DDBJ databases">
        <title>Phylogenomic reconstructions and comparative analyses of Kickxellomycotina fungi.</title>
        <authorList>
            <person name="Reynolds N.K."/>
            <person name="Stajich J.E."/>
            <person name="Barry K."/>
            <person name="Grigoriev I.V."/>
            <person name="Crous P."/>
            <person name="Smith M.E."/>
        </authorList>
    </citation>
    <scope>NUCLEOTIDE SEQUENCE</scope>
    <source>
        <strain evidence="10">BCRC 34489</strain>
    </source>
</reference>
<dbReference type="PANTHER" id="PTHR13227">
    <property type="entry name" value="EUKARYOTIC TRANSLATION INITIATION FACTOR 2A"/>
    <property type="match status" value="1"/>
</dbReference>
<feature type="region of interest" description="Disordered" evidence="8">
    <location>
        <begin position="721"/>
        <end position="775"/>
    </location>
</feature>
<dbReference type="GO" id="GO:0000049">
    <property type="term" value="F:tRNA binding"/>
    <property type="evidence" value="ECO:0007669"/>
    <property type="project" value="TreeGrafter"/>
</dbReference>
<dbReference type="GO" id="GO:0043022">
    <property type="term" value="F:ribosome binding"/>
    <property type="evidence" value="ECO:0007669"/>
    <property type="project" value="TreeGrafter"/>
</dbReference>
<feature type="compositionally biased region" description="Basic and acidic residues" evidence="8">
    <location>
        <begin position="1394"/>
        <end position="1405"/>
    </location>
</feature>
<keyword evidence="4" id="KW-0853">WD repeat</keyword>
<feature type="compositionally biased region" description="Low complexity" evidence="8">
    <location>
        <begin position="1472"/>
        <end position="1512"/>
    </location>
</feature>
<feature type="compositionally biased region" description="Low complexity" evidence="8">
    <location>
        <begin position="1299"/>
        <end position="1338"/>
    </location>
</feature>
<dbReference type="Proteomes" id="UP001140172">
    <property type="component" value="Unassembled WGS sequence"/>
</dbReference>
<dbReference type="CDD" id="cd00072">
    <property type="entry name" value="GYF"/>
    <property type="match status" value="1"/>
</dbReference>
<evidence type="ECO:0000259" key="9">
    <source>
        <dbReference type="PROSITE" id="PS50829"/>
    </source>
</evidence>